<evidence type="ECO:0000256" key="1">
    <source>
        <dbReference type="ARBA" id="ARBA00001946"/>
    </source>
</evidence>
<evidence type="ECO:0000256" key="10">
    <source>
        <dbReference type="ARBA" id="ARBA00023242"/>
    </source>
</evidence>
<dbReference type="NCBIfam" id="TIGR01458">
    <property type="entry name" value="HAD-SF-IIA-hyp3"/>
    <property type="match status" value="1"/>
</dbReference>
<evidence type="ECO:0000256" key="11">
    <source>
        <dbReference type="ARBA" id="ARBA00037258"/>
    </source>
</evidence>
<dbReference type="InterPro" id="IPR036412">
    <property type="entry name" value="HAD-like_sf"/>
</dbReference>
<evidence type="ECO:0000313" key="14">
    <source>
        <dbReference type="EMBL" id="MDE49919.1"/>
    </source>
</evidence>
<proteinExistence type="inferred from homology"/>
<dbReference type="GO" id="GO:0046872">
    <property type="term" value="F:metal ion binding"/>
    <property type="evidence" value="ECO:0007669"/>
    <property type="project" value="UniProtKB-KW"/>
</dbReference>
<evidence type="ECO:0000256" key="9">
    <source>
        <dbReference type="ARBA" id="ARBA00022842"/>
    </source>
</evidence>
<dbReference type="InterPro" id="IPR006357">
    <property type="entry name" value="HAD-SF_hydro_IIA"/>
</dbReference>
<dbReference type="GO" id="GO:0005829">
    <property type="term" value="C:cytosol"/>
    <property type="evidence" value="ECO:0007669"/>
    <property type="project" value="TreeGrafter"/>
</dbReference>
<evidence type="ECO:0000256" key="5">
    <source>
        <dbReference type="ARBA" id="ARBA00012146"/>
    </source>
</evidence>
<evidence type="ECO:0000256" key="6">
    <source>
        <dbReference type="ARBA" id="ARBA00022490"/>
    </source>
</evidence>
<evidence type="ECO:0000256" key="12">
    <source>
        <dbReference type="ARBA" id="ARBA00039357"/>
    </source>
</evidence>
<organism evidence="14">
    <name type="scientific">Aceria tosichella</name>
    <name type="common">wheat curl mite</name>
    <dbReference type="NCBI Taxonomy" id="561515"/>
    <lineage>
        <taxon>Eukaryota</taxon>
        <taxon>Metazoa</taxon>
        <taxon>Ecdysozoa</taxon>
        <taxon>Arthropoda</taxon>
        <taxon>Chelicerata</taxon>
        <taxon>Arachnida</taxon>
        <taxon>Acari</taxon>
        <taxon>Acariformes</taxon>
        <taxon>Trombidiformes</taxon>
        <taxon>Prostigmata</taxon>
        <taxon>Eupodina</taxon>
        <taxon>Eriophyoidea</taxon>
        <taxon>Eriophyidae</taxon>
        <taxon>Eriophyinae</taxon>
        <taxon>Aceriini</taxon>
        <taxon>Aceria</taxon>
    </lineage>
</organism>
<evidence type="ECO:0000256" key="4">
    <source>
        <dbReference type="ARBA" id="ARBA00007958"/>
    </source>
</evidence>
<evidence type="ECO:0000256" key="8">
    <source>
        <dbReference type="ARBA" id="ARBA00022801"/>
    </source>
</evidence>
<comment type="subcellular location">
    <subcellularLocation>
        <location evidence="3">Cytoplasm</location>
    </subcellularLocation>
    <subcellularLocation>
        <location evidence="2">Nucleus</location>
    </subcellularLocation>
</comment>
<dbReference type="EMBL" id="GGYP01005148">
    <property type="protein sequence ID" value="MDE49919.1"/>
    <property type="molecule type" value="Transcribed_RNA"/>
</dbReference>
<dbReference type="GO" id="GO:0016791">
    <property type="term" value="F:phosphatase activity"/>
    <property type="evidence" value="ECO:0007669"/>
    <property type="project" value="InterPro"/>
</dbReference>
<keyword evidence="6" id="KW-0963">Cytoplasm</keyword>
<gene>
    <name evidence="14" type="primary">lhpp</name>
    <name evidence="14" type="ORF">g.20791</name>
</gene>
<name>A0A6G1SHS9_9ACAR</name>
<dbReference type="GO" id="GO:0004427">
    <property type="term" value="F:inorganic diphosphate phosphatase activity"/>
    <property type="evidence" value="ECO:0007669"/>
    <property type="project" value="UniProtKB-EC"/>
</dbReference>
<comment type="similarity">
    <text evidence="4">Belongs to the HAD-like hydrolase superfamily.</text>
</comment>
<dbReference type="SUPFAM" id="SSF56784">
    <property type="entry name" value="HAD-like"/>
    <property type="match status" value="1"/>
</dbReference>
<keyword evidence="9" id="KW-0460">Magnesium</keyword>
<protein>
    <recommendedName>
        <fullName evidence="12">Phospholysine phosphohistidine inorganic pyrophosphate phosphatase</fullName>
        <ecNumber evidence="5">3.6.1.1</ecNumber>
    </recommendedName>
</protein>
<keyword evidence="10" id="KW-0539">Nucleus</keyword>
<keyword evidence="7" id="KW-0479">Metal-binding</keyword>
<dbReference type="InterPro" id="IPR006355">
    <property type="entry name" value="LHPP/HDHD2"/>
</dbReference>
<sequence>MAPKWTQKPIKNILLDINGVLYESGEEHAIEGSVDAMKRLVEHGFEFCLVTNECTTPKRLLTEKLNAFGFDMITSDRIVSPAPTACEYIIQRGLRPRLHVWNDILEDFQPALDRLRESGAGEQPANCLVIGDVMSQLSRDFVDESLEIMLKCPEKPQIISLGAGRYYKDAGRLRLDTGAFAKAFAYALDIDEITCLGKPSAEFFGQALNVLSAKTTSNQKPPTYENTIMIGDDVVSDVGGAQAMGMRGFLVRTGKYKPSDETDRGVIPDDVFDNLYEATDKIISQVSHVV</sequence>
<dbReference type="PANTHER" id="PTHR19288">
    <property type="entry name" value="4-NITROPHENYLPHOSPHATASE-RELATED"/>
    <property type="match status" value="1"/>
</dbReference>
<dbReference type="Pfam" id="PF13344">
    <property type="entry name" value="Hydrolase_6"/>
    <property type="match status" value="1"/>
</dbReference>
<dbReference type="EC" id="3.6.1.1" evidence="5"/>
<dbReference type="PANTHER" id="PTHR19288:SF44">
    <property type="entry name" value="PHOSPHOLYSINE PHOSPHOHISTIDINE INORGANIC PYROPHOSPHATE PHOSPHATASE"/>
    <property type="match status" value="1"/>
</dbReference>
<accession>A0A6G1SHS9</accession>
<dbReference type="GO" id="GO:0005634">
    <property type="term" value="C:nucleus"/>
    <property type="evidence" value="ECO:0007669"/>
    <property type="project" value="UniProtKB-SubCell"/>
</dbReference>
<reference evidence="14" key="1">
    <citation type="submission" date="2018-10" db="EMBL/GenBank/DDBJ databases">
        <title>Transcriptome assembly of Aceria tosichella (Wheat curl mite) Type 2.</title>
        <authorList>
            <person name="Scully E.D."/>
            <person name="Geib S.M."/>
            <person name="Palmer N.A."/>
            <person name="Gupta A.K."/>
            <person name="Sarath G."/>
            <person name="Tatineni S."/>
        </authorList>
    </citation>
    <scope>NUCLEOTIDE SEQUENCE</scope>
    <source>
        <strain evidence="14">LincolnNE</strain>
    </source>
</reference>
<evidence type="ECO:0000256" key="3">
    <source>
        <dbReference type="ARBA" id="ARBA00004496"/>
    </source>
</evidence>
<dbReference type="InterPro" id="IPR023214">
    <property type="entry name" value="HAD_sf"/>
</dbReference>
<keyword evidence="8" id="KW-0378">Hydrolase</keyword>
<dbReference type="Pfam" id="PF13242">
    <property type="entry name" value="Hydrolase_like"/>
    <property type="match status" value="1"/>
</dbReference>
<evidence type="ECO:0000256" key="13">
    <source>
        <dbReference type="ARBA" id="ARBA00047820"/>
    </source>
</evidence>
<comment type="cofactor">
    <cofactor evidence="1">
        <name>Mg(2+)</name>
        <dbReference type="ChEBI" id="CHEBI:18420"/>
    </cofactor>
</comment>
<dbReference type="AlphaFoldDB" id="A0A6G1SHS9"/>
<comment type="function">
    <text evidence="11">Phosphatase that hydrolyzes imidodiphosphate, 3-phosphohistidine and 6-phospholysine. Has broad substrate specificity and can also hydrolyze inorganic diphosphate, but with lower efficiency.</text>
</comment>
<dbReference type="Gene3D" id="3.40.50.1000">
    <property type="entry name" value="HAD superfamily/HAD-like"/>
    <property type="match status" value="2"/>
</dbReference>
<evidence type="ECO:0000256" key="7">
    <source>
        <dbReference type="ARBA" id="ARBA00022723"/>
    </source>
</evidence>
<comment type="catalytic activity">
    <reaction evidence="13">
        <text>diphosphate + H2O = 2 phosphate + H(+)</text>
        <dbReference type="Rhea" id="RHEA:24576"/>
        <dbReference type="ChEBI" id="CHEBI:15377"/>
        <dbReference type="ChEBI" id="CHEBI:15378"/>
        <dbReference type="ChEBI" id="CHEBI:33019"/>
        <dbReference type="ChEBI" id="CHEBI:43474"/>
        <dbReference type="EC" id="3.6.1.1"/>
    </reaction>
</comment>
<evidence type="ECO:0000256" key="2">
    <source>
        <dbReference type="ARBA" id="ARBA00004123"/>
    </source>
</evidence>